<dbReference type="PANTHER" id="PTHR11923">
    <property type="entry name" value="SCAVENGER RECEPTOR CLASS B TYPE-1 SR-B1"/>
    <property type="match status" value="1"/>
</dbReference>
<keyword evidence="8" id="KW-1015">Disulfide bond</keyword>
<dbReference type="InterPro" id="IPR002159">
    <property type="entry name" value="CD36_fam"/>
</dbReference>
<dbReference type="GO" id="GO:0005737">
    <property type="term" value="C:cytoplasm"/>
    <property type="evidence" value="ECO:0007669"/>
    <property type="project" value="TreeGrafter"/>
</dbReference>
<evidence type="ECO:0000313" key="14">
    <source>
        <dbReference type="EMBL" id="CAG6758655.1"/>
    </source>
</evidence>
<comment type="subcellular location">
    <subcellularLocation>
        <location evidence="2">Cell membrane</location>
        <topology evidence="2">Multi-pass membrane protein</topology>
    </subcellularLocation>
    <subcellularLocation>
        <location evidence="1">Membrane</location>
        <location evidence="1">Caveola</location>
        <topology evidence="1">Multi-pass membrane protein</topology>
    </subcellularLocation>
</comment>
<dbReference type="PRINTS" id="PR01609">
    <property type="entry name" value="CD36FAMILY"/>
</dbReference>
<evidence type="ECO:0000256" key="7">
    <source>
        <dbReference type="ARBA" id="ARBA00023136"/>
    </source>
</evidence>
<sequence length="501" mass="57251">MKSFTMKENVPEKKKKHPYCDLSMLLIVFSVIFFCALSVLLWCTNFYNTQLFKFLIIKNDSYLFDSWIKPPVSPLVCIYAFNYTNTDHVLKGYTDKLIVNEVGPYCYRESTQKMQVQFYPNGTVSYRDNRTHQFVPELSKGKRDDKLVIPNVPFFVALAMVRNLGYISQIGIMSVLGGQQPFPKVKAHDSFFGYDNAIVTLASTISKLMNKPLPYDKCGLLLSRSGLSKDRIMVWTGETNPESAGQVVNVNGVDTMTAWTAGECNMVHGSDGSRFPPTKVGKKEPVSIFSRDSCRRLPLIFHTEGKFQKEIPSYKYTIDPDYFKSRTFNNSCYCTTTSECSYDGVFDISACADGAPILISQPHFLNGDKTLMESLEGLHPDKDKHDFFMDIHPRYGLTMGMVSRIQLNVEVKKPDSSRSLDSLPDGLILPLIWMEISSETMPDHMFSLIQHATFTVRYLELFLQWQSLILFIIASTYMFYTTNNSVHHAIGELFLQWQRKF</sequence>
<evidence type="ECO:0000256" key="13">
    <source>
        <dbReference type="SAM" id="Phobius"/>
    </source>
</evidence>
<keyword evidence="4" id="KW-1003">Cell membrane</keyword>
<dbReference type="AlphaFoldDB" id="A0A8D9ENW7"/>
<dbReference type="PANTHER" id="PTHR11923:SF110">
    <property type="entry name" value="SCAVENGER RECEPTOR CLASS B MEMBER 1"/>
    <property type="match status" value="1"/>
</dbReference>
<evidence type="ECO:0000256" key="10">
    <source>
        <dbReference type="ARBA" id="ARBA00023180"/>
    </source>
</evidence>
<evidence type="ECO:0000256" key="1">
    <source>
        <dbReference type="ARBA" id="ARBA00004189"/>
    </source>
</evidence>
<dbReference type="GO" id="GO:0005044">
    <property type="term" value="F:scavenger receptor activity"/>
    <property type="evidence" value="ECO:0007669"/>
    <property type="project" value="TreeGrafter"/>
</dbReference>
<keyword evidence="9" id="KW-0675">Receptor</keyword>
<protein>
    <recommendedName>
        <fullName evidence="11">Scavenger receptor class B member 1</fullName>
    </recommendedName>
    <alternativeName>
        <fullName evidence="12">SR-BI</fullName>
    </alternativeName>
</protein>
<evidence type="ECO:0000256" key="2">
    <source>
        <dbReference type="ARBA" id="ARBA00004651"/>
    </source>
</evidence>
<evidence type="ECO:0000256" key="11">
    <source>
        <dbReference type="ARBA" id="ARBA00040821"/>
    </source>
</evidence>
<evidence type="ECO:0000256" key="12">
    <source>
        <dbReference type="ARBA" id="ARBA00042244"/>
    </source>
</evidence>
<evidence type="ECO:0000256" key="4">
    <source>
        <dbReference type="ARBA" id="ARBA00022475"/>
    </source>
</evidence>
<evidence type="ECO:0000256" key="6">
    <source>
        <dbReference type="ARBA" id="ARBA00022989"/>
    </source>
</evidence>
<accession>A0A8D9ENW7</accession>
<dbReference type="Pfam" id="PF01130">
    <property type="entry name" value="CD36"/>
    <property type="match status" value="1"/>
</dbReference>
<feature type="transmembrane region" description="Helical" evidence="13">
    <location>
        <begin position="21"/>
        <end position="42"/>
    </location>
</feature>
<dbReference type="GO" id="GO:0005901">
    <property type="term" value="C:caveola"/>
    <property type="evidence" value="ECO:0007669"/>
    <property type="project" value="UniProtKB-SubCell"/>
</dbReference>
<keyword evidence="7 13" id="KW-0472">Membrane</keyword>
<keyword evidence="5 13" id="KW-0812">Transmembrane</keyword>
<evidence type="ECO:0000256" key="3">
    <source>
        <dbReference type="ARBA" id="ARBA00010532"/>
    </source>
</evidence>
<name>A0A8D9ENW7_9HEMI</name>
<evidence type="ECO:0000256" key="5">
    <source>
        <dbReference type="ARBA" id="ARBA00022692"/>
    </source>
</evidence>
<keyword evidence="6 13" id="KW-1133">Transmembrane helix</keyword>
<reference evidence="14" key="1">
    <citation type="submission" date="2021-05" db="EMBL/GenBank/DDBJ databases">
        <authorList>
            <person name="Alioto T."/>
            <person name="Alioto T."/>
            <person name="Gomez Garrido J."/>
        </authorList>
    </citation>
    <scope>NUCLEOTIDE SEQUENCE</scope>
</reference>
<evidence type="ECO:0000256" key="8">
    <source>
        <dbReference type="ARBA" id="ARBA00023157"/>
    </source>
</evidence>
<evidence type="ECO:0000256" key="9">
    <source>
        <dbReference type="ARBA" id="ARBA00023170"/>
    </source>
</evidence>
<dbReference type="EMBL" id="HBUF01550091">
    <property type="protein sequence ID" value="CAG6758655.1"/>
    <property type="molecule type" value="Transcribed_RNA"/>
</dbReference>
<organism evidence="14">
    <name type="scientific">Cacopsylla melanoneura</name>
    <dbReference type="NCBI Taxonomy" id="428564"/>
    <lineage>
        <taxon>Eukaryota</taxon>
        <taxon>Metazoa</taxon>
        <taxon>Ecdysozoa</taxon>
        <taxon>Arthropoda</taxon>
        <taxon>Hexapoda</taxon>
        <taxon>Insecta</taxon>
        <taxon>Pterygota</taxon>
        <taxon>Neoptera</taxon>
        <taxon>Paraneoptera</taxon>
        <taxon>Hemiptera</taxon>
        <taxon>Sternorrhyncha</taxon>
        <taxon>Psylloidea</taxon>
        <taxon>Psyllidae</taxon>
        <taxon>Psyllinae</taxon>
        <taxon>Cacopsylla</taxon>
    </lineage>
</organism>
<keyword evidence="10" id="KW-0325">Glycoprotein</keyword>
<proteinExistence type="inferred from homology"/>
<comment type="similarity">
    <text evidence="3">Belongs to the CD36 family.</text>
</comment>